<evidence type="ECO:0000313" key="3">
    <source>
        <dbReference type="EMBL" id="GAA2035539.1"/>
    </source>
</evidence>
<feature type="transmembrane region" description="Helical" evidence="2">
    <location>
        <begin position="186"/>
        <end position="204"/>
    </location>
</feature>
<reference evidence="4" key="1">
    <citation type="journal article" date="2019" name="Int. J. Syst. Evol. Microbiol.">
        <title>The Global Catalogue of Microorganisms (GCM) 10K type strain sequencing project: providing services to taxonomists for standard genome sequencing and annotation.</title>
        <authorList>
            <consortium name="The Broad Institute Genomics Platform"/>
            <consortium name="The Broad Institute Genome Sequencing Center for Infectious Disease"/>
            <person name="Wu L."/>
            <person name="Ma J."/>
        </authorList>
    </citation>
    <scope>NUCLEOTIDE SEQUENCE [LARGE SCALE GENOMIC DNA]</scope>
    <source>
        <strain evidence="4">JCM 15672</strain>
    </source>
</reference>
<feature type="compositionally biased region" description="Low complexity" evidence="1">
    <location>
        <begin position="25"/>
        <end position="36"/>
    </location>
</feature>
<dbReference type="EMBL" id="BAAAPW010000002">
    <property type="protein sequence ID" value="GAA2035539.1"/>
    <property type="molecule type" value="Genomic_DNA"/>
</dbReference>
<name>A0ABP5G1B3_9MICO</name>
<evidence type="ECO:0008006" key="5">
    <source>
        <dbReference type="Google" id="ProtNLM"/>
    </source>
</evidence>
<proteinExistence type="predicted"/>
<dbReference type="Proteomes" id="UP001501196">
    <property type="component" value="Unassembled WGS sequence"/>
</dbReference>
<evidence type="ECO:0000256" key="2">
    <source>
        <dbReference type="SAM" id="Phobius"/>
    </source>
</evidence>
<organism evidence="3 4">
    <name type="scientific">Agromyces tropicus</name>
    <dbReference type="NCBI Taxonomy" id="555371"/>
    <lineage>
        <taxon>Bacteria</taxon>
        <taxon>Bacillati</taxon>
        <taxon>Actinomycetota</taxon>
        <taxon>Actinomycetes</taxon>
        <taxon>Micrococcales</taxon>
        <taxon>Microbacteriaceae</taxon>
        <taxon>Agromyces</taxon>
    </lineage>
</organism>
<gene>
    <name evidence="3" type="ORF">GCM10009819_20010</name>
</gene>
<feature type="transmembrane region" description="Helical" evidence="2">
    <location>
        <begin position="94"/>
        <end position="121"/>
    </location>
</feature>
<evidence type="ECO:0000256" key="1">
    <source>
        <dbReference type="SAM" id="MobiDB-lite"/>
    </source>
</evidence>
<dbReference type="RefSeq" id="WP_344372633.1">
    <property type="nucleotide sequence ID" value="NZ_BAAAPW010000002.1"/>
</dbReference>
<keyword evidence="2" id="KW-0472">Membrane</keyword>
<protein>
    <recommendedName>
        <fullName evidence="5">DUF998 domain-containing protein</fullName>
    </recommendedName>
</protein>
<feature type="transmembrane region" description="Helical" evidence="2">
    <location>
        <begin position="50"/>
        <end position="74"/>
    </location>
</feature>
<keyword evidence="4" id="KW-1185">Reference proteome</keyword>
<keyword evidence="2" id="KW-1133">Transmembrane helix</keyword>
<feature type="transmembrane region" description="Helical" evidence="2">
    <location>
        <begin position="155"/>
        <end position="174"/>
    </location>
</feature>
<feature type="transmembrane region" description="Helical" evidence="2">
    <location>
        <begin position="130"/>
        <end position="149"/>
    </location>
</feature>
<sequence>MSRSGAGSADSPTLAGSERRGRGAGRTTITATTETPTPERIRSALRRTPAWLYAAIGGAATVAMAVVVTQPWVVPTDLVRDGQVVAAARGAASPAFGLVSNLGIVVTVLAAGAAITALALLPRGADARRLLAWCLGLSLVVALDDLLLLHETAAFGPGSGTVLAALYAAAFLAFTIRFRDIVVDRLDPALLVLMFAGLGTSAIVDVLVEPATRASVLVEDGAKLLGLLAWSAFVARAAILTLRAERLRERNRDRDRDRR</sequence>
<keyword evidence="2" id="KW-0812">Transmembrane</keyword>
<feature type="region of interest" description="Disordered" evidence="1">
    <location>
        <begin position="1"/>
        <end position="38"/>
    </location>
</feature>
<feature type="transmembrane region" description="Helical" evidence="2">
    <location>
        <begin position="224"/>
        <end position="242"/>
    </location>
</feature>
<accession>A0ABP5G1B3</accession>
<evidence type="ECO:0000313" key="4">
    <source>
        <dbReference type="Proteomes" id="UP001501196"/>
    </source>
</evidence>
<comment type="caution">
    <text evidence="3">The sequence shown here is derived from an EMBL/GenBank/DDBJ whole genome shotgun (WGS) entry which is preliminary data.</text>
</comment>